<protein>
    <submittedName>
        <fullName evidence="4">Uncharacterized protein</fullName>
    </submittedName>
</protein>
<dbReference type="RefSeq" id="WP_144305567.1">
    <property type="nucleotide sequence ID" value="NZ_QMIF01000007.1"/>
</dbReference>
<dbReference type="PROSITE" id="PS50005">
    <property type="entry name" value="TPR"/>
    <property type="match status" value="2"/>
</dbReference>
<proteinExistence type="predicted"/>
<keyword evidence="1" id="KW-0677">Repeat</keyword>
<dbReference type="GO" id="GO:0046813">
    <property type="term" value="P:receptor-mediated virion attachment to host cell"/>
    <property type="evidence" value="ECO:0007669"/>
    <property type="project" value="TreeGrafter"/>
</dbReference>
<dbReference type="OrthoDB" id="5458246at2"/>
<organism evidence="4 5">
    <name type="scientific">Oceanidesulfovibrio marinus</name>
    <dbReference type="NCBI Taxonomy" id="370038"/>
    <lineage>
        <taxon>Bacteria</taxon>
        <taxon>Pseudomonadati</taxon>
        <taxon>Thermodesulfobacteriota</taxon>
        <taxon>Desulfovibrionia</taxon>
        <taxon>Desulfovibrionales</taxon>
        <taxon>Desulfovibrionaceae</taxon>
        <taxon>Oceanidesulfovibrio</taxon>
    </lineage>
</organism>
<dbReference type="InterPro" id="IPR013105">
    <property type="entry name" value="TPR_2"/>
</dbReference>
<evidence type="ECO:0000256" key="1">
    <source>
        <dbReference type="ARBA" id="ARBA00022737"/>
    </source>
</evidence>
<dbReference type="InterPro" id="IPR019734">
    <property type="entry name" value="TPR_rpt"/>
</dbReference>
<name>A0A6P1ZGV1_9BACT</name>
<gene>
    <name evidence="4" type="ORF">DQK91_11800</name>
</gene>
<dbReference type="SUPFAM" id="SSF48452">
    <property type="entry name" value="TPR-like"/>
    <property type="match status" value="1"/>
</dbReference>
<evidence type="ECO:0000313" key="4">
    <source>
        <dbReference type="EMBL" id="TVM33345.1"/>
    </source>
</evidence>
<evidence type="ECO:0000256" key="2">
    <source>
        <dbReference type="ARBA" id="ARBA00022803"/>
    </source>
</evidence>
<dbReference type="AlphaFoldDB" id="A0A6P1ZGV1"/>
<dbReference type="EMBL" id="QMIF01000007">
    <property type="protein sequence ID" value="TVM33345.1"/>
    <property type="molecule type" value="Genomic_DNA"/>
</dbReference>
<dbReference type="PANTHER" id="PTHR44858:SF1">
    <property type="entry name" value="UDP-N-ACETYLGLUCOSAMINE--PEPTIDE N-ACETYLGLUCOSAMINYLTRANSFERASE SPINDLY-RELATED"/>
    <property type="match status" value="1"/>
</dbReference>
<sequence length="186" mass="21172">MAHRHHRPAHRHAYHGLLAVLMLCSFLIITAKPATAGLDIVKTANSAIRAHQAGDRHEALTLYTLVIDSNELNHGEHLLTYVYNNRGALWRDFGQYDKAIDDFTHAIDNRPDPVSYMSRGNTWVDLGDDRRAIEDYTASIRMRPDYARAYNNRAFAWLNLGQVDNAKADFARARQLDPSIENLTMD</sequence>
<evidence type="ECO:0000313" key="5">
    <source>
        <dbReference type="Proteomes" id="UP000434052"/>
    </source>
</evidence>
<comment type="caution">
    <text evidence="4">The sequence shown here is derived from an EMBL/GenBank/DDBJ whole genome shotgun (WGS) entry which is preliminary data.</text>
</comment>
<evidence type="ECO:0000256" key="3">
    <source>
        <dbReference type="PROSITE-ProRule" id="PRU00339"/>
    </source>
</evidence>
<keyword evidence="2 3" id="KW-0802">TPR repeat</keyword>
<accession>A0A6P1ZGV1</accession>
<reference evidence="4 5" key="1">
    <citation type="submission" date="2018-06" db="EMBL/GenBank/DDBJ databases">
        <title>Complete genome of Desulfovibrio marinus P48SEP.</title>
        <authorList>
            <person name="Crispim J.S."/>
            <person name="Vidigal P.M.P."/>
            <person name="Silva L.C.F."/>
            <person name="Araujo L.C."/>
            <person name="Laguardia C.N."/>
            <person name="Dias R.S."/>
            <person name="Sousa M.P."/>
            <person name="Paula S.O."/>
            <person name="Silva C."/>
        </authorList>
    </citation>
    <scope>NUCLEOTIDE SEQUENCE [LARGE SCALE GENOMIC DNA]</scope>
    <source>
        <strain evidence="4 5">P48SEP</strain>
    </source>
</reference>
<dbReference type="PANTHER" id="PTHR44858">
    <property type="entry name" value="TETRATRICOPEPTIDE REPEAT PROTEIN 6"/>
    <property type="match status" value="1"/>
</dbReference>
<dbReference type="InterPro" id="IPR011990">
    <property type="entry name" value="TPR-like_helical_dom_sf"/>
</dbReference>
<dbReference type="Pfam" id="PF13181">
    <property type="entry name" value="TPR_8"/>
    <property type="match status" value="1"/>
</dbReference>
<feature type="repeat" description="TPR" evidence="3">
    <location>
        <begin position="147"/>
        <end position="180"/>
    </location>
</feature>
<dbReference type="SMART" id="SM00028">
    <property type="entry name" value="TPR"/>
    <property type="match status" value="3"/>
</dbReference>
<dbReference type="Pfam" id="PF07719">
    <property type="entry name" value="TPR_2"/>
    <property type="match status" value="1"/>
</dbReference>
<dbReference type="Proteomes" id="UP000434052">
    <property type="component" value="Unassembled WGS sequence"/>
</dbReference>
<dbReference type="GO" id="GO:0009279">
    <property type="term" value="C:cell outer membrane"/>
    <property type="evidence" value="ECO:0007669"/>
    <property type="project" value="TreeGrafter"/>
</dbReference>
<dbReference type="InterPro" id="IPR050498">
    <property type="entry name" value="Ycf3"/>
</dbReference>
<dbReference type="Gene3D" id="1.25.40.10">
    <property type="entry name" value="Tetratricopeptide repeat domain"/>
    <property type="match status" value="2"/>
</dbReference>
<feature type="repeat" description="TPR" evidence="3">
    <location>
        <begin position="80"/>
        <end position="113"/>
    </location>
</feature>